<name>A0ABQ9KUY2_HEVBR</name>
<keyword evidence="3" id="KW-1185">Reference proteome</keyword>
<evidence type="ECO:0000313" key="2">
    <source>
        <dbReference type="EMBL" id="KAJ9147180.1"/>
    </source>
</evidence>
<dbReference type="PANTHER" id="PTHR37187">
    <property type="entry name" value="EXPRESSED PROTEIN"/>
    <property type="match status" value="1"/>
</dbReference>
<feature type="region of interest" description="Disordered" evidence="1">
    <location>
        <begin position="1"/>
        <end position="29"/>
    </location>
</feature>
<dbReference type="PANTHER" id="PTHR37187:SF7">
    <property type="entry name" value="EXPRESSED PROTEIN"/>
    <property type="match status" value="1"/>
</dbReference>
<organism evidence="2 3">
    <name type="scientific">Hevea brasiliensis</name>
    <name type="common">Para rubber tree</name>
    <name type="synonym">Siphonia brasiliensis</name>
    <dbReference type="NCBI Taxonomy" id="3981"/>
    <lineage>
        <taxon>Eukaryota</taxon>
        <taxon>Viridiplantae</taxon>
        <taxon>Streptophyta</taxon>
        <taxon>Embryophyta</taxon>
        <taxon>Tracheophyta</taxon>
        <taxon>Spermatophyta</taxon>
        <taxon>Magnoliopsida</taxon>
        <taxon>eudicotyledons</taxon>
        <taxon>Gunneridae</taxon>
        <taxon>Pentapetalae</taxon>
        <taxon>rosids</taxon>
        <taxon>fabids</taxon>
        <taxon>Malpighiales</taxon>
        <taxon>Euphorbiaceae</taxon>
        <taxon>Crotonoideae</taxon>
        <taxon>Micrandreae</taxon>
        <taxon>Hevea</taxon>
    </lineage>
</organism>
<dbReference type="EMBL" id="JARPOI010000016">
    <property type="protein sequence ID" value="KAJ9147181.1"/>
    <property type="molecule type" value="Genomic_DNA"/>
</dbReference>
<proteinExistence type="predicted"/>
<dbReference type="EMBL" id="JARPOI010000016">
    <property type="protein sequence ID" value="KAJ9147180.1"/>
    <property type="molecule type" value="Genomic_DNA"/>
</dbReference>
<evidence type="ECO:0000313" key="3">
    <source>
        <dbReference type="Proteomes" id="UP001174677"/>
    </source>
</evidence>
<accession>A0ABQ9KUY2</accession>
<protein>
    <submittedName>
        <fullName evidence="2">Uncharacterized protein</fullName>
    </submittedName>
</protein>
<dbReference type="Proteomes" id="UP001174677">
    <property type="component" value="Chromosome 16"/>
</dbReference>
<reference evidence="2" key="1">
    <citation type="journal article" date="2023" name="Plant Biotechnol. J.">
        <title>Chromosome-level wild Hevea brasiliensis genome provides new tools for genomic-assisted breeding and valuable loci to elevate rubber yield.</title>
        <authorList>
            <person name="Cheng H."/>
            <person name="Song X."/>
            <person name="Hu Y."/>
            <person name="Wu T."/>
            <person name="Yang Q."/>
            <person name="An Z."/>
            <person name="Feng S."/>
            <person name="Deng Z."/>
            <person name="Wu W."/>
            <person name="Zeng X."/>
            <person name="Tu M."/>
            <person name="Wang X."/>
            <person name="Huang H."/>
        </authorList>
    </citation>
    <scope>NUCLEOTIDE SEQUENCE</scope>
    <source>
        <strain evidence="2">MT/VB/25A 57/8</strain>
    </source>
</reference>
<comment type="caution">
    <text evidence="2">The sequence shown here is derived from an EMBL/GenBank/DDBJ whole genome shotgun (WGS) entry which is preliminary data.</text>
</comment>
<feature type="compositionally biased region" description="Polar residues" evidence="1">
    <location>
        <begin position="225"/>
        <end position="234"/>
    </location>
</feature>
<gene>
    <name evidence="2" type="ORF">P3X46_029370</name>
</gene>
<evidence type="ECO:0000256" key="1">
    <source>
        <dbReference type="SAM" id="MobiDB-lite"/>
    </source>
</evidence>
<feature type="region of interest" description="Disordered" evidence="1">
    <location>
        <begin position="140"/>
        <end position="179"/>
    </location>
</feature>
<feature type="compositionally biased region" description="Basic and acidic residues" evidence="1">
    <location>
        <begin position="166"/>
        <end position="179"/>
    </location>
</feature>
<feature type="region of interest" description="Disordered" evidence="1">
    <location>
        <begin position="201"/>
        <end position="255"/>
    </location>
</feature>
<feature type="region of interest" description="Disordered" evidence="1">
    <location>
        <begin position="44"/>
        <end position="87"/>
    </location>
</feature>
<feature type="compositionally biased region" description="Basic and acidic residues" evidence="1">
    <location>
        <begin position="44"/>
        <end position="58"/>
    </location>
</feature>
<sequence>MEEFSNGQIEVAQKVETDEEDNRGVAKEFEELKPEVESVREIVVDRNSESFKETHDVLSSDSSNGPEEEAEAKDQSLSAKDSGTLEEEVKKDVTDIIIESAESIVPLPQVLSSTTETSIEKSQEPDVTEVEQKEIEVKIFPSSNETNEKTTLDETDGGVSEVVSDGSKETRLPSSDDKRDLSAIATDRVSEGVEEAKVIALEENTGEPSGFVDKESEENTDDSLKPSNNATIVGSSDGFPESKGNPHVTSLSQRTLQRTSWRSCCGLFEVLRRSNR</sequence>